<dbReference type="InterPro" id="IPR003593">
    <property type="entry name" value="AAA+_ATPase"/>
</dbReference>
<gene>
    <name evidence="2" type="ORF">E1832_01060</name>
</gene>
<evidence type="ECO:0000313" key="3">
    <source>
        <dbReference type="Proteomes" id="UP000295301"/>
    </source>
</evidence>
<dbReference type="EMBL" id="SMUV01000032">
    <property type="protein sequence ID" value="TDK52960.1"/>
    <property type="molecule type" value="Genomic_DNA"/>
</dbReference>
<keyword evidence="3" id="KW-1185">Reference proteome</keyword>
<organism evidence="2 3">
    <name type="scientific">Antarcticimicrobium luteum</name>
    <dbReference type="NCBI Taxonomy" id="2547397"/>
    <lineage>
        <taxon>Bacteria</taxon>
        <taxon>Pseudomonadati</taxon>
        <taxon>Pseudomonadota</taxon>
        <taxon>Alphaproteobacteria</taxon>
        <taxon>Rhodobacterales</taxon>
        <taxon>Paracoccaceae</taxon>
        <taxon>Antarcticimicrobium</taxon>
    </lineage>
</organism>
<dbReference type="OrthoDB" id="14765at2"/>
<dbReference type="Pfam" id="PF05621">
    <property type="entry name" value="TniB"/>
    <property type="match status" value="1"/>
</dbReference>
<proteinExistence type="predicted"/>
<comment type="caution">
    <text evidence="2">The sequence shown here is derived from an EMBL/GenBank/DDBJ whole genome shotgun (WGS) entry which is preliminary data.</text>
</comment>
<dbReference type="InterPro" id="IPR008868">
    <property type="entry name" value="TniB"/>
</dbReference>
<dbReference type="SUPFAM" id="SSF52540">
    <property type="entry name" value="P-loop containing nucleoside triphosphate hydrolases"/>
    <property type="match status" value="1"/>
</dbReference>
<dbReference type="InterPro" id="IPR027417">
    <property type="entry name" value="P-loop_NTPase"/>
</dbReference>
<name>A0A4R5VHB7_9RHOB</name>
<dbReference type="AlphaFoldDB" id="A0A4R5VHB7"/>
<accession>A0A4R5VHB7</accession>
<dbReference type="SMART" id="SM00382">
    <property type="entry name" value="AAA"/>
    <property type="match status" value="1"/>
</dbReference>
<dbReference type="Gene3D" id="3.40.50.300">
    <property type="entry name" value="P-loop containing nucleotide triphosphate hydrolases"/>
    <property type="match status" value="1"/>
</dbReference>
<reference evidence="2 3" key="1">
    <citation type="submission" date="2019-03" db="EMBL/GenBank/DDBJ databases">
        <title>Ruegeria lutea sp. nov., a novel strain, isolated from marine sediment, the Masan Bay, South Korea.</title>
        <authorList>
            <person name="Kim J."/>
            <person name="Kim D.-Y."/>
            <person name="Lee S.-S."/>
        </authorList>
    </citation>
    <scope>NUCLEOTIDE SEQUENCE [LARGE SCALE GENOMIC DNA]</scope>
    <source>
        <strain evidence="2 3">318-1</strain>
    </source>
</reference>
<sequence>MMIELPHLASGAAALANSPNETRIRAIRSDRWVGFDRARRVLRHLDGLCDHPPSTRPPGLAIYGHSGMGKTMLVEKFKRNHPPIIDHSTGVESMPVLAITLTSRPTERRIYGQLLMAMGASINERLTLMELEIRTVLLLKSNNVRVLVFDEVHNLLAGTPREQRVILQLLRYLSNEIKASLVCLGVSEARDAIAGDTQLARRLDQFVLPRWKADEEFQELVTAILRSLPLKLPSALSSQSLRHLSRLGDGITARVFGILNELAIEAIQDGTERITDENIESWKPALEKEAAFA</sequence>
<dbReference type="Proteomes" id="UP000295301">
    <property type="component" value="Unassembled WGS sequence"/>
</dbReference>
<evidence type="ECO:0000259" key="1">
    <source>
        <dbReference type="SMART" id="SM00382"/>
    </source>
</evidence>
<protein>
    <submittedName>
        <fullName evidence="2">AAA family ATPase</fullName>
    </submittedName>
</protein>
<evidence type="ECO:0000313" key="2">
    <source>
        <dbReference type="EMBL" id="TDK52960.1"/>
    </source>
</evidence>
<feature type="domain" description="AAA+ ATPase" evidence="1">
    <location>
        <begin position="56"/>
        <end position="204"/>
    </location>
</feature>